<dbReference type="Proteomes" id="UP000297280">
    <property type="component" value="Unassembled WGS sequence"/>
</dbReference>
<name>A0A4Z1KCY8_9HELO</name>
<proteinExistence type="predicted"/>
<evidence type="ECO:0000313" key="2">
    <source>
        <dbReference type="Proteomes" id="UP000297280"/>
    </source>
</evidence>
<protein>
    <submittedName>
        <fullName evidence="1">Uncharacterized protein</fullName>
    </submittedName>
</protein>
<evidence type="ECO:0000313" key="1">
    <source>
        <dbReference type="EMBL" id="TGO81392.1"/>
    </source>
</evidence>
<dbReference type="EMBL" id="PQXO01001168">
    <property type="protein sequence ID" value="TGO81392.1"/>
    <property type="molecule type" value="Genomic_DNA"/>
</dbReference>
<accession>A0A4Z1KCY8</accession>
<dbReference type="AlphaFoldDB" id="A0A4Z1KCY8"/>
<comment type="caution">
    <text evidence="1">The sequence shown here is derived from an EMBL/GenBank/DDBJ whole genome shotgun (WGS) entry which is preliminary data.</text>
</comment>
<organism evidence="1 2">
    <name type="scientific">Botrytis porri</name>
    <dbReference type="NCBI Taxonomy" id="87229"/>
    <lineage>
        <taxon>Eukaryota</taxon>
        <taxon>Fungi</taxon>
        <taxon>Dikarya</taxon>
        <taxon>Ascomycota</taxon>
        <taxon>Pezizomycotina</taxon>
        <taxon>Leotiomycetes</taxon>
        <taxon>Helotiales</taxon>
        <taxon>Sclerotiniaceae</taxon>
        <taxon>Botrytis</taxon>
    </lineage>
</organism>
<reference evidence="1 2" key="1">
    <citation type="submission" date="2017-12" db="EMBL/GenBank/DDBJ databases">
        <title>Comparative genomics of Botrytis spp.</title>
        <authorList>
            <person name="Valero-Jimenez C.A."/>
            <person name="Tapia P."/>
            <person name="Veloso J."/>
            <person name="Silva-Moreno E."/>
            <person name="Staats M."/>
            <person name="Valdes J.H."/>
            <person name="Van Kan J.A.L."/>
        </authorList>
    </citation>
    <scope>NUCLEOTIDE SEQUENCE [LARGE SCALE GENOMIC DNA]</scope>
    <source>
        <strain evidence="1 2">MUCL3349</strain>
    </source>
</reference>
<gene>
    <name evidence="1" type="ORF">BPOR_1175g00020</name>
</gene>
<sequence>MGPLNPRKSEGRRTVIRNSKFVVPVAFVVFDKKPTKFLLKESGLVASSSWNNINRSCPYKPITDPEISRWIGNANMNIES</sequence>
<keyword evidence="2" id="KW-1185">Reference proteome</keyword>